<protein>
    <recommendedName>
        <fullName evidence="1">DUF6265 domain-containing protein</fullName>
    </recommendedName>
</protein>
<reference evidence="2 3" key="1">
    <citation type="submission" date="2016-10" db="EMBL/GenBank/DDBJ databases">
        <authorList>
            <person name="de Groot N.N."/>
        </authorList>
    </citation>
    <scope>NUCLEOTIDE SEQUENCE [LARGE SCALE GENOMIC DNA]</scope>
    <source>
        <strain evidence="2 3">DSM 21039</strain>
    </source>
</reference>
<dbReference type="Proteomes" id="UP000198984">
    <property type="component" value="Unassembled WGS sequence"/>
</dbReference>
<keyword evidence="3" id="KW-1185">Reference proteome</keyword>
<evidence type="ECO:0000313" key="3">
    <source>
        <dbReference type="Proteomes" id="UP000198984"/>
    </source>
</evidence>
<gene>
    <name evidence="2" type="ORF">SAMN04488505_101178</name>
</gene>
<organism evidence="2 3">
    <name type="scientific">Chitinophaga rupis</name>
    <dbReference type="NCBI Taxonomy" id="573321"/>
    <lineage>
        <taxon>Bacteria</taxon>
        <taxon>Pseudomonadati</taxon>
        <taxon>Bacteroidota</taxon>
        <taxon>Chitinophagia</taxon>
        <taxon>Chitinophagales</taxon>
        <taxon>Chitinophagaceae</taxon>
        <taxon>Chitinophaga</taxon>
    </lineage>
</organism>
<sequence length="147" mass="17002">MRMLFLCYLFLMQTQDTAPEQFKKLTWLTGTWNRTNLKPGRSGHERWVQTNTYELKGWGLTLRGADTAFVEKLTILVKDSNLYYVADVSGNAQPVYFKCTAISTDGFVFENPAHDFPKRIEYKREGAQLKATISGNGKAVEYWFERQ</sequence>
<dbReference type="AlphaFoldDB" id="A0A1H7GXB7"/>
<accession>A0A1H7GXB7</accession>
<dbReference type="InterPro" id="IPR046232">
    <property type="entry name" value="DUF6265"/>
</dbReference>
<evidence type="ECO:0000259" key="1">
    <source>
        <dbReference type="Pfam" id="PF19780"/>
    </source>
</evidence>
<proteinExistence type="predicted"/>
<feature type="domain" description="DUF6265" evidence="1">
    <location>
        <begin position="27"/>
        <end position="134"/>
    </location>
</feature>
<evidence type="ECO:0000313" key="2">
    <source>
        <dbReference type="EMBL" id="SEK42721.1"/>
    </source>
</evidence>
<dbReference type="Pfam" id="PF19780">
    <property type="entry name" value="DUF6265"/>
    <property type="match status" value="1"/>
</dbReference>
<name>A0A1H7GXB7_9BACT</name>
<dbReference type="EMBL" id="FOBB01000001">
    <property type="protein sequence ID" value="SEK42721.1"/>
    <property type="molecule type" value="Genomic_DNA"/>
</dbReference>
<dbReference type="STRING" id="573321.SAMN04488505_101178"/>